<name>A0A1H8B7Y7_STRJI</name>
<accession>A0A1H8B7Y7</accession>
<gene>
    <name evidence="1" type="ORF">SAMN05414137_15721</name>
</gene>
<dbReference type="AlphaFoldDB" id="A0A1H8B7Y7"/>
<evidence type="ECO:0000313" key="2">
    <source>
        <dbReference type="Proteomes" id="UP000183015"/>
    </source>
</evidence>
<dbReference type="Proteomes" id="UP000183015">
    <property type="component" value="Unassembled WGS sequence"/>
</dbReference>
<proteinExistence type="predicted"/>
<organism evidence="1 2">
    <name type="scientific">Streptacidiphilus jiangxiensis</name>
    <dbReference type="NCBI Taxonomy" id="235985"/>
    <lineage>
        <taxon>Bacteria</taxon>
        <taxon>Bacillati</taxon>
        <taxon>Actinomycetota</taxon>
        <taxon>Actinomycetes</taxon>
        <taxon>Kitasatosporales</taxon>
        <taxon>Streptomycetaceae</taxon>
        <taxon>Streptacidiphilus</taxon>
    </lineage>
</organism>
<dbReference type="EMBL" id="FOAZ01000057">
    <property type="protein sequence ID" value="SEM78007.1"/>
    <property type="molecule type" value="Genomic_DNA"/>
</dbReference>
<sequence>MAAEASLVTASISRVLALAGFPRHAPHQPIGFHVEAPTAEQPEGALARVRWHGEDDGVQSDRLDVMRAYLIWDGRPARAARDDRGPMVLVIAHHHATDEDLARFRPSITPTADRYETVIGERRMHSGLSPEAVTRLVQGSPSHTFAYQLPSGEIRIGNTRLVPESDANG</sequence>
<dbReference type="RefSeq" id="WP_143094823.1">
    <property type="nucleotide sequence ID" value="NZ_BBPN01000016.1"/>
</dbReference>
<protein>
    <submittedName>
        <fullName evidence="1">Uncharacterized protein</fullName>
    </submittedName>
</protein>
<evidence type="ECO:0000313" key="1">
    <source>
        <dbReference type="EMBL" id="SEM78007.1"/>
    </source>
</evidence>
<reference evidence="2" key="1">
    <citation type="submission" date="2016-10" db="EMBL/GenBank/DDBJ databases">
        <authorList>
            <person name="Varghese N."/>
        </authorList>
    </citation>
    <scope>NUCLEOTIDE SEQUENCE [LARGE SCALE GENOMIC DNA]</scope>
    <source>
        <strain evidence="2">DSM 45096 / BCRC 16803 / CGMCC 4.1857 / CIP 109030 / JCM 12277 / KCTC 19219 / NBRC 100920 / 33214</strain>
    </source>
</reference>
<dbReference type="OrthoDB" id="838646at2"/>
<keyword evidence="2" id="KW-1185">Reference proteome</keyword>